<keyword evidence="4" id="KW-0472">Membrane</keyword>
<dbReference type="PANTHER" id="PTHR24251">
    <property type="entry name" value="OVOCHYMASE-RELATED"/>
    <property type="match status" value="1"/>
</dbReference>
<dbReference type="SUPFAM" id="SSF49854">
    <property type="entry name" value="Spermadhesin, CUB domain"/>
    <property type="match status" value="1"/>
</dbReference>
<dbReference type="Gene3D" id="2.60.120.290">
    <property type="entry name" value="Spermadhesin, CUB domain"/>
    <property type="match status" value="1"/>
</dbReference>
<name>A0AAJ7R740_CEPCN</name>
<dbReference type="InterPro" id="IPR043159">
    <property type="entry name" value="Lectin_gal-bd_sf"/>
</dbReference>
<feature type="transmembrane region" description="Helical" evidence="4">
    <location>
        <begin position="409"/>
        <end position="431"/>
    </location>
</feature>
<reference evidence="8" key="1">
    <citation type="submission" date="2025-08" db="UniProtKB">
        <authorList>
            <consortium name="RefSeq"/>
        </authorList>
    </citation>
    <scope>IDENTIFICATION</scope>
</reference>
<evidence type="ECO:0000256" key="5">
    <source>
        <dbReference type="SAM" id="SignalP"/>
    </source>
</evidence>
<feature type="chain" id="PRO_5042539215" evidence="5">
    <location>
        <begin position="23"/>
        <end position="458"/>
    </location>
</feature>
<feature type="signal peptide" evidence="5">
    <location>
        <begin position="1"/>
        <end position="22"/>
    </location>
</feature>
<evidence type="ECO:0000256" key="2">
    <source>
        <dbReference type="ARBA" id="ARBA00023157"/>
    </source>
</evidence>
<dbReference type="Proteomes" id="UP000694920">
    <property type="component" value="Unplaced"/>
</dbReference>
<organism evidence="7 8">
    <name type="scientific">Cephus cinctus</name>
    <name type="common">Wheat stem sawfly</name>
    <dbReference type="NCBI Taxonomy" id="211228"/>
    <lineage>
        <taxon>Eukaryota</taxon>
        <taxon>Metazoa</taxon>
        <taxon>Ecdysozoa</taxon>
        <taxon>Arthropoda</taxon>
        <taxon>Hexapoda</taxon>
        <taxon>Insecta</taxon>
        <taxon>Pterygota</taxon>
        <taxon>Neoptera</taxon>
        <taxon>Endopterygota</taxon>
        <taxon>Hymenoptera</taxon>
        <taxon>Cephoidea</taxon>
        <taxon>Cephidae</taxon>
        <taxon>Cephus</taxon>
    </lineage>
</organism>
<dbReference type="GeneID" id="107275061"/>
<feature type="domain" description="CUB" evidence="6">
    <location>
        <begin position="176"/>
        <end position="290"/>
    </location>
</feature>
<evidence type="ECO:0000259" key="6">
    <source>
        <dbReference type="PROSITE" id="PS01180"/>
    </source>
</evidence>
<keyword evidence="2" id="KW-1015">Disulfide bond</keyword>
<proteinExistence type="predicted"/>
<gene>
    <name evidence="8" type="primary">LOC107275061</name>
</gene>
<comment type="caution">
    <text evidence="3">Lacks conserved residue(s) required for the propagation of feature annotation.</text>
</comment>
<evidence type="ECO:0000313" key="7">
    <source>
        <dbReference type="Proteomes" id="UP000694920"/>
    </source>
</evidence>
<keyword evidence="4" id="KW-1133">Transmembrane helix</keyword>
<evidence type="ECO:0000256" key="3">
    <source>
        <dbReference type="PROSITE-ProRule" id="PRU00059"/>
    </source>
</evidence>
<evidence type="ECO:0000256" key="1">
    <source>
        <dbReference type="ARBA" id="ARBA00022737"/>
    </source>
</evidence>
<sequence>MASRSTQIVLLLLATRFTLLLSTPFPSITRSVVAVKLTGGHMEIVHEERCSDSTLRLTCRSLKAFIFVLEAEYQMDRTEYCGYDLKRVQDQSIRYKNGRSRYRSKTNRQLRGNYVDEDDEDLSNVDLRSSLNRRCSGHQHCRFNMATDHPGATTWSPANLILKYACIPEAAVRKYCNTQFWVPGGEGGYLKSPGYPLYYTGGNTCGWIFASFPGQKIVLTFHDLNIRSPETDGSCVDVVRIRENSNTLYEFCGTAAGIKVTSSSNIVTLDLIASTRLYPARGFLVQYQVLGCPDVSLPNGSYVINSTIDSRTVICQVGSTFPDTKNRTRILECKDGRWSEDSLPNCVATSAVILKAERENNHISNLSEDSLTSGVRIGRGDDAAAESTDFVMDSAQPAMMKEADYVVDVVLPTILIALLFVGNAVIIYIIFQYRKRLFPSLRDAISPVLKFPSLYRSK</sequence>
<evidence type="ECO:0000256" key="4">
    <source>
        <dbReference type="SAM" id="Phobius"/>
    </source>
</evidence>
<dbReference type="PROSITE" id="PS01180">
    <property type="entry name" value="CUB"/>
    <property type="match status" value="1"/>
</dbReference>
<keyword evidence="7" id="KW-1185">Reference proteome</keyword>
<dbReference type="RefSeq" id="XP_024935562.1">
    <property type="nucleotide sequence ID" value="XM_025079794.1"/>
</dbReference>
<dbReference type="CDD" id="cd00041">
    <property type="entry name" value="CUB"/>
    <property type="match status" value="1"/>
</dbReference>
<dbReference type="SMART" id="SM00042">
    <property type="entry name" value="CUB"/>
    <property type="match status" value="1"/>
</dbReference>
<dbReference type="Gene3D" id="2.60.120.740">
    <property type="match status" value="1"/>
</dbReference>
<protein>
    <submittedName>
        <fullName evidence="8">Uncharacterized protein LOC107275061 isoform X1</fullName>
    </submittedName>
</protein>
<evidence type="ECO:0000313" key="8">
    <source>
        <dbReference type="RefSeq" id="XP_024935562.1"/>
    </source>
</evidence>
<keyword evidence="4" id="KW-0812">Transmembrane</keyword>
<keyword evidence="1" id="KW-0677">Repeat</keyword>
<dbReference type="InterPro" id="IPR035914">
    <property type="entry name" value="Sperma_CUB_dom_sf"/>
</dbReference>
<keyword evidence="5" id="KW-0732">Signal</keyword>
<accession>A0AAJ7R740</accession>
<dbReference type="InterPro" id="IPR000859">
    <property type="entry name" value="CUB_dom"/>
</dbReference>
<dbReference type="Pfam" id="PF00431">
    <property type="entry name" value="CUB"/>
    <property type="match status" value="1"/>
</dbReference>
<dbReference type="AlphaFoldDB" id="A0AAJ7R740"/>